<dbReference type="KEGG" id="ahm:TL08_20160"/>
<dbReference type="EMBL" id="CP014859">
    <property type="protein sequence ID" value="AOS64823.1"/>
    <property type="molecule type" value="Genomic_DNA"/>
</dbReference>
<sequence>MGVIVMPSFQHPPIPIPTTNPAIRPIPIASDPWRPERNSPEVFHRAEVRSDRPGAAVRPAGIAELAALRDNGWTWGSA</sequence>
<reference evidence="2" key="1">
    <citation type="submission" date="2016-03" db="EMBL/GenBank/DDBJ databases">
        <title>Complete genome sequence of the type strain Actinoalloteichus hymeniacidonis DSM 45092.</title>
        <authorList>
            <person name="Schaffert L."/>
            <person name="Albersmeier A."/>
            <person name="Winkler A."/>
            <person name="Kalinowski J."/>
            <person name="Zotchev S."/>
            <person name="Ruckert C."/>
        </authorList>
    </citation>
    <scope>NUCLEOTIDE SEQUENCE [LARGE SCALE GENOMIC DNA]</scope>
    <source>
        <strain evidence="2">HPA177(T) (DSM 45092(T))</strain>
    </source>
</reference>
<name>A0AAC9HSW2_9PSEU</name>
<proteinExistence type="predicted"/>
<keyword evidence="2" id="KW-1185">Reference proteome</keyword>
<organism evidence="1 2">
    <name type="scientific">Actinoalloteichus hymeniacidonis</name>
    <dbReference type="NCBI Taxonomy" id="340345"/>
    <lineage>
        <taxon>Bacteria</taxon>
        <taxon>Bacillati</taxon>
        <taxon>Actinomycetota</taxon>
        <taxon>Actinomycetes</taxon>
        <taxon>Pseudonocardiales</taxon>
        <taxon>Pseudonocardiaceae</taxon>
        <taxon>Actinoalloteichus</taxon>
    </lineage>
</organism>
<dbReference type="AlphaFoldDB" id="A0AAC9HSW2"/>
<evidence type="ECO:0000313" key="1">
    <source>
        <dbReference type="EMBL" id="AOS64823.1"/>
    </source>
</evidence>
<evidence type="ECO:0000313" key="2">
    <source>
        <dbReference type="Proteomes" id="UP000095210"/>
    </source>
</evidence>
<protein>
    <submittedName>
        <fullName evidence="1">Uncharacterized protein</fullName>
    </submittedName>
</protein>
<gene>
    <name evidence="1" type="ORF">TL08_20160</name>
</gene>
<accession>A0AAC9HSW2</accession>
<dbReference type="Proteomes" id="UP000095210">
    <property type="component" value="Chromosome"/>
</dbReference>